<dbReference type="PANTHER" id="PTHR46224">
    <property type="entry name" value="ANKYRIN REPEAT FAMILY PROTEIN"/>
    <property type="match status" value="1"/>
</dbReference>
<keyword evidence="1" id="KW-0040">ANK repeat</keyword>
<dbReference type="PROSITE" id="PS50088">
    <property type="entry name" value="ANK_REPEAT"/>
    <property type="match status" value="1"/>
</dbReference>
<dbReference type="InterPro" id="IPR051616">
    <property type="entry name" value="Cul2-RING_E3_ligase_SR"/>
</dbReference>
<dbReference type="PANTHER" id="PTHR46224:SF5">
    <property type="entry name" value="OS09G0124800 PROTEIN"/>
    <property type="match status" value="1"/>
</dbReference>
<accession>Q0J3E7</accession>
<dbReference type="InterPro" id="IPR036770">
    <property type="entry name" value="Ankyrin_rpt-contain_sf"/>
</dbReference>
<dbReference type="InterPro" id="IPR002110">
    <property type="entry name" value="Ankyrin_rpt"/>
</dbReference>
<organism evidence="2 3">
    <name type="scientific">Oryza sativa subsp. japonica</name>
    <name type="common">Rice</name>
    <dbReference type="NCBI Taxonomy" id="39947"/>
    <lineage>
        <taxon>Eukaryota</taxon>
        <taxon>Viridiplantae</taxon>
        <taxon>Streptophyta</taxon>
        <taxon>Embryophyta</taxon>
        <taxon>Tracheophyta</taxon>
        <taxon>Spermatophyta</taxon>
        <taxon>Magnoliopsida</taxon>
        <taxon>Liliopsida</taxon>
        <taxon>Poales</taxon>
        <taxon>Poaceae</taxon>
        <taxon>BOP clade</taxon>
        <taxon>Oryzoideae</taxon>
        <taxon>Oryzeae</taxon>
        <taxon>Oryzinae</taxon>
        <taxon>Oryza</taxon>
        <taxon>Oryza sativa</taxon>
    </lineage>
</organism>
<dbReference type="Proteomes" id="UP000000763">
    <property type="component" value="Chromosome 9"/>
</dbReference>
<reference evidence="3" key="2">
    <citation type="journal article" date="2008" name="Nucleic Acids Res.">
        <title>The rice annotation project database (RAP-DB): 2008 update.</title>
        <authorList>
            <consortium name="The rice annotation project (RAP)"/>
        </authorList>
    </citation>
    <scope>GENOME REANNOTATION</scope>
    <source>
        <strain evidence="3">cv. Nipponbare</strain>
    </source>
</reference>
<sequence>MFFLAGQTPLFLSSIHGRAAATRYLLDHGSNPAIDKIVLPLHGAAVKGHCEIVELFLSKGVDVDLYSIAGTPLLAAAISGQHSTMKILLEHHADFNTTPIEVAANHGRRDIVEMLFPLTSPISTLSDWSIDGIISHVENFGLKPRVFVPLSAHLQLHIIVYHHY</sequence>
<evidence type="ECO:0000313" key="2">
    <source>
        <dbReference type="EMBL" id="BAF24518.2"/>
    </source>
</evidence>
<dbReference type="SUPFAM" id="SSF48403">
    <property type="entry name" value="Ankyrin repeat"/>
    <property type="match status" value="1"/>
</dbReference>
<dbReference type="Pfam" id="PF12796">
    <property type="entry name" value="Ank_2"/>
    <property type="match status" value="1"/>
</dbReference>
<dbReference type="Pfam" id="PF00023">
    <property type="entry name" value="Ank"/>
    <property type="match status" value="1"/>
</dbReference>
<evidence type="ECO:0000256" key="1">
    <source>
        <dbReference type="PROSITE-ProRule" id="PRU00023"/>
    </source>
</evidence>
<reference evidence="2 3" key="1">
    <citation type="journal article" date="2005" name="Nature">
        <title>The map-based sequence of the rice genome.</title>
        <authorList>
            <consortium name="International rice genome sequencing project (IRGSP)"/>
            <person name="Matsumoto T."/>
            <person name="Wu J."/>
            <person name="Kanamori H."/>
            <person name="Katayose Y."/>
            <person name="Fujisawa M."/>
            <person name="Namiki N."/>
            <person name="Mizuno H."/>
            <person name="Yamamoto K."/>
            <person name="Antonio B.A."/>
            <person name="Baba T."/>
            <person name="Sakata K."/>
            <person name="Nagamura Y."/>
            <person name="Aoki H."/>
            <person name="Arikawa K."/>
            <person name="Arita K."/>
            <person name="Bito T."/>
            <person name="Chiden Y."/>
            <person name="Fujitsuka N."/>
            <person name="Fukunaka R."/>
            <person name="Hamada M."/>
            <person name="Harada C."/>
            <person name="Hayashi A."/>
            <person name="Hijishita S."/>
            <person name="Honda M."/>
            <person name="Hosokawa S."/>
            <person name="Ichikawa Y."/>
            <person name="Idonuma A."/>
            <person name="Iijima M."/>
            <person name="Ikeda M."/>
            <person name="Ikeno M."/>
            <person name="Ito K."/>
            <person name="Ito S."/>
            <person name="Ito T."/>
            <person name="Ito Y."/>
            <person name="Ito Y."/>
            <person name="Iwabuchi A."/>
            <person name="Kamiya K."/>
            <person name="Karasawa W."/>
            <person name="Kurita K."/>
            <person name="Katagiri S."/>
            <person name="Kikuta A."/>
            <person name="Kobayashi H."/>
            <person name="Kobayashi N."/>
            <person name="Machita K."/>
            <person name="Maehara T."/>
            <person name="Masukawa M."/>
            <person name="Mizubayashi T."/>
            <person name="Mukai Y."/>
            <person name="Nagasaki H."/>
            <person name="Nagata Y."/>
            <person name="Naito S."/>
            <person name="Nakashima M."/>
            <person name="Nakama Y."/>
            <person name="Nakamichi Y."/>
            <person name="Nakamura M."/>
            <person name="Meguro A."/>
            <person name="Negishi M."/>
            <person name="Ohta I."/>
            <person name="Ohta T."/>
            <person name="Okamoto M."/>
            <person name="Ono N."/>
            <person name="Saji S."/>
            <person name="Sakaguchi M."/>
            <person name="Sakai K."/>
            <person name="Shibata M."/>
            <person name="Shimokawa T."/>
            <person name="Song J."/>
            <person name="Takazaki Y."/>
            <person name="Terasawa K."/>
            <person name="Tsugane M."/>
            <person name="Tsuji K."/>
            <person name="Ueda S."/>
            <person name="Waki K."/>
            <person name="Yamagata H."/>
            <person name="Yamamoto M."/>
            <person name="Yamamoto S."/>
            <person name="Yamane H."/>
            <person name="Yoshiki S."/>
            <person name="Yoshihara R."/>
            <person name="Yukawa K."/>
            <person name="Zhong H."/>
            <person name="Yano M."/>
            <person name="Yuan Q."/>
            <person name="Ouyang S."/>
            <person name="Liu J."/>
            <person name="Jones K.M."/>
            <person name="Gansberger K."/>
            <person name="Moffat K."/>
            <person name="Hill J."/>
            <person name="Bera J."/>
            <person name="Fadrosh D."/>
            <person name="Jin S."/>
            <person name="Johri S."/>
            <person name="Kim M."/>
            <person name="Overton L."/>
            <person name="Reardon M."/>
            <person name="Tsitrin T."/>
            <person name="Vuong H."/>
            <person name="Weaver B."/>
            <person name="Ciecko A."/>
            <person name="Tallon L."/>
            <person name="Jackson J."/>
            <person name="Pai G."/>
            <person name="Aken S.V."/>
            <person name="Utterback T."/>
            <person name="Reidmuller S."/>
            <person name="Feldblyum T."/>
            <person name="Hsiao J."/>
            <person name="Zismann V."/>
            <person name="Iobst S."/>
            <person name="de Vazeille A.R."/>
            <person name="Buell C.R."/>
            <person name="Ying K."/>
            <person name="Li Y."/>
            <person name="Lu T."/>
            <person name="Huang Y."/>
            <person name="Zhao Q."/>
            <person name="Feng Q."/>
            <person name="Zhang L."/>
            <person name="Zhu J."/>
            <person name="Weng Q."/>
            <person name="Mu J."/>
            <person name="Lu Y."/>
            <person name="Fan D."/>
            <person name="Liu Y."/>
            <person name="Guan J."/>
            <person name="Zhang Y."/>
            <person name="Yu S."/>
            <person name="Liu X."/>
            <person name="Zhang Y."/>
            <person name="Hong G."/>
            <person name="Han B."/>
            <person name="Choisne N."/>
            <person name="Demange N."/>
            <person name="Orjeda G."/>
            <person name="Samain S."/>
            <person name="Cattolico L."/>
            <person name="Pelletier E."/>
            <person name="Couloux A."/>
            <person name="Segurens B."/>
            <person name="Wincker P."/>
            <person name="D'Hont A."/>
            <person name="Scarpelli C."/>
            <person name="Weissenbach J."/>
            <person name="Salanoubat M."/>
            <person name="Quetier F."/>
            <person name="Yu Y."/>
            <person name="Kim H.R."/>
            <person name="Rambo T."/>
            <person name="Currie J."/>
            <person name="Collura K."/>
            <person name="Luo M."/>
            <person name="Yang T."/>
            <person name="Ammiraju J.S.S."/>
            <person name="Engler F."/>
            <person name="Soderlund C."/>
            <person name="Wing R.A."/>
            <person name="Palmer L.E."/>
            <person name="de la Bastide M."/>
            <person name="Spiegel L."/>
            <person name="Nascimento L."/>
            <person name="Zutavern T."/>
            <person name="O'Shaughnessy A."/>
            <person name="Dike S."/>
            <person name="Dedhia N."/>
            <person name="Preston R."/>
            <person name="Balija V."/>
            <person name="McCombie W.R."/>
            <person name="Chow T."/>
            <person name="Chen H."/>
            <person name="Chung M."/>
            <person name="Chen C."/>
            <person name="Shaw J."/>
            <person name="Wu H."/>
            <person name="Hsiao K."/>
            <person name="Chao Y."/>
            <person name="Chu M."/>
            <person name="Cheng C."/>
            <person name="Hour A."/>
            <person name="Lee P."/>
            <person name="Lin S."/>
            <person name="Lin Y."/>
            <person name="Liou J."/>
            <person name="Liu S."/>
            <person name="Hsing Y."/>
            <person name="Raghuvanshi S."/>
            <person name="Mohanty A."/>
            <person name="Bharti A.K."/>
            <person name="Gaur A."/>
            <person name="Gupta V."/>
            <person name="Kumar D."/>
            <person name="Ravi V."/>
            <person name="Vij S."/>
            <person name="Kapur A."/>
            <person name="Khurana P."/>
            <person name="Khurana P."/>
            <person name="Khurana J.P."/>
            <person name="Tyagi A.K."/>
            <person name="Gaikwad K."/>
            <person name="Singh A."/>
            <person name="Dalal V."/>
            <person name="Srivastava S."/>
            <person name="Dixit A."/>
            <person name="Pal A.K."/>
            <person name="Ghazi I.A."/>
            <person name="Yadav M."/>
            <person name="Pandit A."/>
            <person name="Bhargava A."/>
            <person name="Sureshbabu K."/>
            <person name="Batra K."/>
            <person name="Sharma T.R."/>
            <person name="Mohapatra T."/>
            <person name="Singh N.K."/>
            <person name="Messing J."/>
            <person name="Nelson A.B."/>
            <person name="Fuks G."/>
            <person name="Kavchok S."/>
            <person name="Keizer G."/>
            <person name="Linton E."/>
            <person name="Llaca V."/>
            <person name="Song R."/>
            <person name="Tanyolac B."/>
            <person name="Young S."/>
            <person name="Ho-Il K."/>
            <person name="Hahn J.H."/>
            <person name="Sangsakoo G."/>
            <person name="Vanavichit A."/>
            <person name="de Mattos Luiz.A.T."/>
            <person name="Zimmer P.D."/>
            <person name="Malone G."/>
            <person name="Dellagostin O."/>
            <person name="de Oliveira A.C."/>
            <person name="Bevan M."/>
            <person name="Bancroft I."/>
            <person name="Minx P."/>
            <person name="Cordum H."/>
            <person name="Wilson R."/>
            <person name="Cheng Z."/>
            <person name="Jin W."/>
            <person name="Jiang J."/>
            <person name="Leong S.A."/>
            <person name="Iwama H."/>
            <person name="Gojobori T."/>
            <person name="Itoh T."/>
            <person name="Niimura Y."/>
            <person name="Fujii Y."/>
            <person name="Habara T."/>
            <person name="Sakai H."/>
            <person name="Sato Y."/>
            <person name="Wilson G."/>
            <person name="Kumar K."/>
            <person name="McCouch S."/>
            <person name="Juretic N."/>
            <person name="Hoen D."/>
            <person name="Wright S."/>
            <person name="Bruskiewich R."/>
            <person name="Bureau T."/>
            <person name="Miyao A."/>
            <person name="Hirochika H."/>
            <person name="Nishikawa T."/>
            <person name="Kadowaki K."/>
            <person name="Sugiura M."/>
            <person name="Burr B."/>
            <person name="Sasaki T."/>
        </authorList>
    </citation>
    <scope>NUCLEOTIDE SEQUENCE [LARGE SCALE GENOMIC DNA]</scope>
    <source>
        <strain evidence="3">cv. Nipponbare</strain>
    </source>
</reference>
<name>Q0J3E7_ORYSJ</name>
<gene>
    <name evidence="2" type="ordered locus">Os09g0124100</name>
</gene>
<dbReference type="PROSITE" id="PS50297">
    <property type="entry name" value="ANK_REP_REGION"/>
    <property type="match status" value="1"/>
</dbReference>
<dbReference type="AlphaFoldDB" id="Q0J3E7"/>
<evidence type="ECO:0000313" key="3">
    <source>
        <dbReference type="Proteomes" id="UP000000763"/>
    </source>
</evidence>
<dbReference type="SMART" id="SM00248">
    <property type="entry name" value="ANK"/>
    <property type="match status" value="3"/>
</dbReference>
<protein>
    <submittedName>
        <fullName evidence="2">Os09g0124100 protein</fullName>
    </submittedName>
</protein>
<dbReference type="KEGG" id="dosa:Os09g0124100"/>
<dbReference type="EMBL" id="AP008215">
    <property type="protein sequence ID" value="BAF24518.2"/>
    <property type="molecule type" value="Genomic_DNA"/>
</dbReference>
<feature type="repeat" description="ANK" evidence="1">
    <location>
        <begin position="40"/>
        <end position="68"/>
    </location>
</feature>
<dbReference type="Gene3D" id="1.25.40.20">
    <property type="entry name" value="Ankyrin repeat-containing domain"/>
    <property type="match status" value="1"/>
</dbReference>
<proteinExistence type="predicted"/>